<dbReference type="RefSeq" id="WP_048514706.1">
    <property type="nucleotide sequence ID" value="NZ_FUXD01000029.1"/>
</dbReference>
<dbReference type="OrthoDB" id="5654at2"/>
<dbReference type="Gene3D" id="1.10.3230.30">
    <property type="entry name" value="Phage gp6-like head-tail connector protein"/>
    <property type="match status" value="1"/>
</dbReference>
<dbReference type="PATRIC" id="fig|1122219.3.peg.1839"/>
<dbReference type="Proteomes" id="UP000036503">
    <property type="component" value="Unassembled WGS sequence"/>
</dbReference>
<organism evidence="1 2">
    <name type="scientific">Megasphaera cerevisiae DSM 20462</name>
    <dbReference type="NCBI Taxonomy" id="1122219"/>
    <lineage>
        <taxon>Bacteria</taxon>
        <taxon>Bacillati</taxon>
        <taxon>Bacillota</taxon>
        <taxon>Negativicutes</taxon>
        <taxon>Veillonellales</taxon>
        <taxon>Veillonellaceae</taxon>
        <taxon>Megasphaera</taxon>
    </lineage>
</organism>
<sequence length="100" mass="11409">MEVDAIKTYLRIDDDMVDDDELIQSLMDAAVEYIQNQTGKQYAKDDNVWNVCIRLLVAHWYSNRTLNPTKPGNLSEFPHSVTALIHHIALCQSYPVVTTS</sequence>
<evidence type="ECO:0000313" key="1">
    <source>
        <dbReference type="EMBL" id="KMO86071.1"/>
    </source>
</evidence>
<dbReference type="InParanoid" id="A0A0J6ZMF9"/>
<evidence type="ECO:0008006" key="3">
    <source>
        <dbReference type="Google" id="ProtNLM"/>
    </source>
</evidence>
<keyword evidence="2" id="KW-1185">Reference proteome</keyword>
<proteinExistence type="predicted"/>
<dbReference type="AlphaFoldDB" id="A0A0J6ZMF9"/>
<dbReference type="Pfam" id="PF05135">
    <property type="entry name" value="Phage_connect_1"/>
    <property type="match status" value="1"/>
</dbReference>
<accession>A0A0J6ZMF9</accession>
<protein>
    <recommendedName>
        <fullName evidence="3">Phage gp6-like head-tail connector protein</fullName>
    </recommendedName>
</protein>
<dbReference type="CDD" id="cd08054">
    <property type="entry name" value="gp6"/>
    <property type="match status" value="1"/>
</dbReference>
<reference evidence="1 2" key="1">
    <citation type="submission" date="2015-06" db="EMBL/GenBank/DDBJ databases">
        <title>Draft genome sequence of beer spoilage bacterium Megasphaera cerevisiae type strain 20462.</title>
        <authorList>
            <person name="Kutumbaka K."/>
            <person name="Pasmowitz J."/>
            <person name="Mategko J."/>
            <person name="Reyes D."/>
            <person name="Friedrich A."/>
            <person name="Han S."/>
            <person name="Martens-Habbena W."/>
            <person name="Neal-McKinney J."/>
            <person name="Janagama H.K."/>
            <person name="Nadala C."/>
            <person name="Samadpour M."/>
        </authorList>
    </citation>
    <scope>NUCLEOTIDE SEQUENCE [LARGE SCALE GENOMIC DNA]</scope>
    <source>
        <strain evidence="1 2">DSM 20462</strain>
    </source>
</reference>
<dbReference type="NCBIfam" id="TIGR01560">
    <property type="entry name" value="put_DNA_pack"/>
    <property type="match status" value="1"/>
</dbReference>
<dbReference type="InterPro" id="IPR006450">
    <property type="entry name" value="Phage_HK97_gp6-like"/>
</dbReference>
<name>A0A0J6ZMF9_9FIRM</name>
<dbReference type="EMBL" id="LEKT01000034">
    <property type="protein sequence ID" value="KMO86071.1"/>
    <property type="molecule type" value="Genomic_DNA"/>
</dbReference>
<dbReference type="InterPro" id="IPR021146">
    <property type="entry name" value="Phage_gp6-like_head-tail"/>
</dbReference>
<gene>
    <name evidence="1" type="ORF">AB840_10035</name>
</gene>
<comment type="caution">
    <text evidence="1">The sequence shown here is derived from an EMBL/GenBank/DDBJ whole genome shotgun (WGS) entry which is preliminary data.</text>
</comment>
<evidence type="ECO:0000313" key="2">
    <source>
        <dbReference type="Proteomes" id="UP000036503"/>
    </source>
</evidence>